<evidence type="ECO:0000256" key="1">
    <source>
        <dbReference type="SAM" id="MobiDB-lite"/>
    </source>
</evidence>
<feature type="region of interest" description="Disordered" evidence="1">
    <location>
        <begin position="107"/>
        <end position="246"/>
    </location>
</feature>
<protein>
    <submittedName>
        <fullName evidence="2">Uncharacterized protein</fullName>
    </submittedName>
</protein>
<keyword evidence="3" id="KW-1185">Reference proteome</keyword>
<evidence type="ECO:0000313" key="3">
    <source>
        <dbReference type="Proteomes" id="UP000308730"/>
    </source>
</evidence>
<feature type="compositionally biased region" description="Basic residues" evidence="1">
    <location>
        <begin position="196"/>
        <end position="207"/>
    </location>
</feature>
<reference evidence="2 3" key="1">
    <citation type="submission" date="2019-02" db="EMBL/GenBank/DDBJ databases">
        <title>Genome sequencing of the rare red list fungi Antrodiella citrinella (Flaviporus citrinellus).</title>
        <authorList>
            <person name="Buettner E."/>
            <person name="Kellner H."/>
        </authorList>
    </citation>
    <scope>NUCLEOTIDE SEQUENCE [LARGE SCALE GENOMIC DNA]</scope>
    <source>
        <strain evidence="2 3">DSM 108506</strain>
    </source>
</reference>
<feature type="compositionally biased region" description="Basic and acidic residues" evidence="1">
    <location>
        <begin position="230"/>
        <end position="246"/>
    </location>
</feature>
<proteinExistence type="predicted"/>
<dbReference type="AlphaFoldDB" id="A0A4S4LNA3"/>
<evidence type="ECO:0000313" key="2">
    <source>
        <dbReference type="EMBL" id="THH13724.1"/>
    </source>
</evidence>
<accession>A0A4S4LNA3</accession>
<feature type="compositionally biased region" description="Acidic residues" evidence="1">
    <location>
        <begin position="212"/>
        <end position="229"/>
    </location>
</feature>
<feature type="compositionally biased region" description="Low complexity" evidence="1">
    <location>
        <begin position="126"/>
        <end position="148"/>
    </location>
</feature>
<gene>
    <name evidence="2" type="ORF">EUX98_g9689</name>
</gene>
<name>A0A4S4LNA3_9APHY</name>
<dbReference type="Proteomes" id="UP000308730">
    <property type="component" value="Unassembled WGS sequence"/>
</dbReference>
<sequence length="305" mass="34375">MSNLAHLQFEVAHGDARAVLQALHKFRDLQSKLSSSVQGSLSDAVDSVLNTLYTIKLELWVPTYQLITVLHALWEAGYVDLHLKLAHPSPSIGSKEGVVQEVLRSVRMEEEDEDEEVTPVAATIQSPATPETTTPTSTTPLPSPVATTHTLPHNSAPVMSRNEEEAEEEEEEPQPRRSGRKRKPDVDYLEPVIKSPRGRRSSFKRSKQSADQSEEEDEEGEEDEEDEVDEVLKKSSEEKIEHDMRRGGRPMTRLVVAERTAAADTFWKANRFMELLLASPLIDFQGPVAQSWIATFLRFRPRRLC</sequence>
<organism evidence="2 3">
    <name type="scientific">Antrodiella citrinella</name>
    <dbReference type="NCBI Taxonomy" id="2447956"/>
    <lineage>
        <taxon>Eukaryota</taxon>
        <taxon>Fungi</taxon>
        <taxon>Dikarya</taxon>
        <taxon>Basidiomycota</taxon>
        <taxon>Agaricomycotina</taxon>
        <taxon>Agaricomycetes</taxon>
        <taxon>Polyporales</taxon>
        <taxon>Steccherinaceae</taxon>
        <taxon>Antrodiella</taxon>
    </lineage>
</organism>
<dbReference type="EMBL" id="SGPM01001028">
    <property type="protein sequence ID" value="THH13724.1"/>
    <property type="molecule type" value="Genomic_DNA"/>
</dbReference>
<comment type="caution">
    <text evidence="2">The sequence shown here is derived from an EMBL/GenBank/DDBJ whole genome shotgun (WGS) entry which is preliminary data.</text>
</comment>